<dbReference type="InterPro" id="IPR023393">
    <property type="entry name" value="START-like_dom_sf"/>
</dbReference>
<keyword evidence="3" id="KW-1185">Reference proteome</keyword>
<feature type="region of interest" description="Disordered" evidence="1">
    <location>
        <begin position="297"/>
        <end position="330"/>
    </location>
</feature>
<dbReference type="Pfam" id="PF10604">
    <property type="entry name" value="Polyketide_cyc2"/>
    <property type="match status" value="1"/>
</dbReference>
<dbReference type="Gene3D" id="3.30.530.20">
    <property type="match status" value="1"/>
</dbReference>
<proteinExistence type="predicted"/>
<reference evidence="2 3" key="1">
    <citation type="submission" date="2021-12" db="EMBL/GenBank/DDBJ databases">
        <title>Genome seq of p7.</title>
        <authorList>
            <person name="Seo T."/>
        </authorList>
    </citation>
    <scope>NUCLEOTIDE SEQUENCE [LARGE SCALE GENOMIC DNA]</scope>
    <source>
        <strain evidence="2 3">P7</strain>
    </source>
</reference>
<evidence type="ECO:0000313" key="2">
    <source>
        <dbReference type="EMBL" id="MCE4537409.1"/>
    </source>
</evidence>
<dbReference type="SUPFAM" id="SSF55961">
    <property type="entry name" value="Bet v1-like"/>
    <property type="match status" value="1"/>
</dbReference>
<dbReference type="Gene3D" id="3.20.80.10">
    <property type="entry name" value="Regulatory factor, effector binding domain"/>
    <property type="match status" value="1"/>
</dbReference>
<organism evidence="2 3">
    <name type="scientific">Pelomonas caseinilytica</name>
    <dbReference type="NCBI Taxonomy" id="2906763"/>
    <lineage>
        <taxon>Bacteria</taxon>
        <taxon>Pseudomonadati</taxon>
        <taxon>Pseudomonadota</taxon>
        <taxon>Betaproteobacteria</taxon>
        <taxon>Burkholderiales</taxon>
        <taxon>Sphaerotilaceae</taxon>
        <taxon>Roseateles</taxon>
    </lineage>
</organism>
<dbReference type="InterPro" id="IPR011256">
    <property type="entry name" value="Reg_factor_effector_dom_sf"/>
</dbReference>
<evidence type="ECO:0000256" key="1">
    <source>
        <dbReference type="SAM" id="MobiDB-lite"/>
    </source>
</evidence>
<sequence length="330" mass="36028">MSSLFFLLAFMLVALFVYLGRYSGRVAAEAERFIAAPPEAVRAEVADLARWQAWNPWLEHARDPRAATADGDQLAWDVPQVGRARVTALKPPAPGALRQRMAFALPFAFKGRSDWRFEPVPGGTRVSWRFKGRVAFTLRAFAATVQGATALDLRFGLDRLAAVLEATPPAYRLDYAGVQALPAGLCVQQPLRAGLDALATELPAQIAGMRERLRAAGLAADGPAVVHYLRTQLKRRTVDGRVGVELPAGAPAPALPEGFAVHEQPAQSAYLLRFDGPPEALELAWYQAMQRLRVEQREPHPQRPPFARYLADPAPGRAGPVELLLPLKPA</sequence>
<dbReference type="Proteomes" id="UP001201463">
    <property type="component" value="Unassembled WGS sequence"/>
</dbReference>
<dbReference type="RefSeq" id="WP_233391310.1">
    <property type="nucleotide sequence ID" value="NZ_JAJTWT010000003.1"/>
</dbReference>
<accession>A0ABS8X9A1</accession>
<dbReference type="SUPFAM" id="SSF55136">
    <property type="entry name" value="Probable bacterial effector-binding domain"/>
    <property type="match status" value="1"/>
</dbReference>
<dbReference type="EMBL" id="JAJTWT010000003">
    <property type="protein sequence ID" value="MCE4537409.1"/>
    <property type="molecule type" value="Genomic_DNA"/>
</dbReference>
<comment type="caution">
    <text evidence="2">The sequence shown here is derived from an EMBL/GenBank/DDBJ whole genome shotgun (WGS) entry which is preliminary data.</text>
</comment>
<dbReference type="InterPro" id="IPR019587">
    <property type="entry name" value="Polyketide_cyclase/dehydratase"/>
</dbReference>
<protein>
    <submittedName>
        <fullName evidence="2">SRPBCC family protein</fullName>
    </submittedName>
</protein>
<name>A0ABS8X9A1_9BURK</name>
<evidence type="ECO:0000313" key="3">
    <source>
        <dbReference type="Proteomes" id="UP001201463"/>
    </source>
</evidence>
<gene>
    <name evidence="2" type="ORF">LXT12_09120</name>
</gene>